<gene>
    <name evidence="1" type="ORF">IQ217_17720</name>
</gene>
<comment type="caution">
    <text evidence="1">The sequence shown here is derived from an EMBL/GenBank/DDBJ whole genome shotgun (WGS) entry which is preliminary data.</text>
</comment>
<dbReference type="Gene3D" id="3.30.460.40">
    <property type="match status" value="1"/>
</dbReference>
<name>A0ABR9VZ33_9SYNC</name>
<reference evidence="1 2" key="1">
    <citation type="submission" date="2020-10" db="EMBL/GenBank/DDBJ databases">
        <authorList>
            <person name="Castelo-Branco R."/>
            <person name="Eusebio N."/>
            <person name="Adriana R."/>
            <person name="Vieira A."/>
            <person name="Brugerolle De Fraissinette N."/>
            <person name="Rezende De Castro R."/>
            <person name="Schneider M.P."/>
            <person name="Vasconcelos V."/>
            <person name="Leao P.N."/>
        </authorList>
    </citation>
    <scope>NUCLEOTIDE SEQUENCE [LARGE SCALE GENOMIC DNA]</scope>
    <source>
        <strain evidence="1 2">LEGE 00031</strain>
    </source>
</reference>
<protein>
    <submittedName>
        <fullName evidence="1">Uncharacterized protein</fullName>
    </submittedName>
</protein>
<evidence type="ECO:0000313" key="2">
    <source>
        <dbReference type="Proteomes" id="UP000658720"/>
    </source>
</evidence>
<dbReference type="RefSeq" id="WP_194021129.1">
    <property type="nucleotide sequence ID" value="NZ_JADEVV010000076.1"/>
</dbReference>
<dbReference type="Proteomes" id="UP000658720">
    <property type="component" value="Unassembled WGS sequence"/>
</dbReference>
<dbReference type="InterPro" id="IPR043519">
    <property type="entry name" value="NT_sf"/>
</dbReference>
<proteinExistence type="predicted"/>
<accession>A0ABR9VZ33</accession>
<keyword evidence="2" id="KW-1185">Reference proteome</keyword>
<sequence length="210" mass="23459">MSTLLTDPHLKRRQIFLSLIKKRVKPGTGSSLTFLNKRTWTLPVIDLRQLIKDVPFAVVGGVATRLYMPERMTLDLNIIISADKAQLAYQNLRDAGATKVNDLTIPGSQWNLPNGTSLDVLEINEPWLETALESPNYAPDGLPIIDLPYLILMKLNASRSQDLADISRMVGCATDTQLEKVRIMVAKYLPTATEDLESLIMLGKLEQRTD</sequence>
<dbReference type="SUPFAM" id="SSF81301">
    <property type="entry name" value="Nucleotidyltransferase"/>
    <property type="match status" value="1"/>
</dbReference>
<evidence type="ECO:0000313" key="1">
    <source>
        <dbReference type="EMBL" id="MBE9255638.1"/>
    </source>
</evidence>
<dbReference type="EMBL" id="JADEVV010000076">
    <property type="protein sequence ID" value="MBE9255638.1"/>
    <property type="molecule type" value="Genomic_DNA"/>
</dbReference>
<organism evidence="1 2">
    <name type="scientific">Synechocystis salina LEGE 00031</name>
    <dbReference type="NCBI Taxonomy" id="1828736"/>
    <lineage>
        <taxon>Bacteria</taxon>
        <taxon>Bacillati</taxon>
        <taxon>Cyanobacteriota</taxon>
        <taxon>Cyanophyceae</taxon>
        <taxon>Synechococcales</taxon>
        <taxon>Merismopediaceae</taxon>
        <taxon>Synechocystis</taxon>
    </lineage>
</organism>